<evidence type="ECO:0000259" key="14">
    <source>
        <dbReference type="PROSITE" id="PS50893"/>
    </source>
</evidence>
<keyword evidence="10" id="KW-1278">Translocase</keyword>
<dbReference type="Pfam" id="PF08352">
    <property type="entry name" value="oligo_HPY"/>
    <property type="match status" value="1"/>
</dbReference>
<comment type="similarity">
    <text evidence="13">Belongs to the binding-protein-dependent transport system permease family.</text>
</comment>
<organism evidence="16 17">
    <name type="scientific">Klebsiella pasteurii</name>
    <dbReference type="NCBI Taxonomy" id="2587529"/>
    <lineage>
        <taxon>Bacteria</taxon>
        <taxon>Pseudomonadati</taxon>
        <taxon>Pseudomonadota</taxon>
        <taxon>Gammaproteobacteria</taxon>
        <taxon>Enterobacterales</taxon>
        <taxon>Enterobacteriaceae</taxon>
        <taxon>Klebsiella/Raoultella group</taxon>
        <taxon>Klebsiella</taxon>
    </lineage>
</organism>
<dbReference type="SUPFAM" id="SSF52540">
    <property type="entry name" value="P-loop containing nucleoside triphosphate hydrolases"/>
    <property type="match status" value="1"/>
</dbReference>
<dbReference type="InterPro" id="IPR003439">
    <property type="entry name" value="ABC_transporter-like_ATP-bd"/>
</dbReference>
<keyword evidence="5" id="KW-1003">Cell membrane</keyword>
<name>A0ABD5HPZ9_9ENTR</name>
<accession>A0ABD5HPZ9</accession>
<sequence length="605" mass="65445">MNQTTTPIIQHRQRQSIGALLLANRLATLGLVIISLIMILALLAPWLPLDNPDQTDLVNRLLPAFSSGHLLGTDHLGRDILSRLLWGTRVSLIVGISATLIAAFFGTLIGLVAGYVGQRTDTVLMRCIDMLMAFPYILLALAIVAVLGPGLLNALYAIALVNIPFFARNIRGLTVGLRDRDFVQAAHLSGKNHFQVLLTEVLPNVLPIIVVTMSTTIGWMILETAGLSFLGLGTQPPNADLGSMLGQGRAQMFVAPHVALVPGVMIFLIVISFNLLGDGVRDILDPRLKSGALQRSQPVTETDRVDIPDKALGEQAVLEVNDLRVAFRQGQHLRPTVKGISFSVARGECLGLIGESGSGKSVTALSIMGLLASPPAVITGGGIYVEHEEMLSLPLAILQRRRGARVSYIFQDPLTTLHPQFSIGAQLQEAITAHQALSHQAAKNRAIELLDSVGIHHAAEQFSAYPHELSGGQRQRVGIAMALANDPILIIADEPTTALDVTVQAKILELLNKLRRERGVALLFITHDFAVINQICDRVAVMQHGEIVETGVTQAVLQNPQHPYTQRLIASVPKLGEGRQFLSQVAALYRHQADDKELKIAQETS</sequence>
<dbReference type="InterPro" id="IPR035906">
    <property type="entry name" value="MetI-like_sf"/>
</dbReference>
<keyword evidence="12 13" id="KW-0472">Membrane</keyword>
<dbReference type="SUPFAM" id="SSF161098">
    <property type="entry name" value="MetI-like"/>
    <property type="match status" value="1"/>
</dbReference>
<protein>
    <submittedName>
        <fullName evidence="16">Dipeptide/oligopeptide/nickel ABC transporter permease/ATP-binding protein</fullName>
    </submittedName>
</protein>
<dbReference type="GO" id="GO:0005886">
    <property type="term" value="C:plasma membrane"/>
    <property type="evidence" value="ECO:0007669"/>
    <property type="project" value="UniProtKB-SubCell"/>
</dbReference>
<gene>
    <name evidence="16" type="ORF">RYZ49_31230</name>
</gene>
<feature type="transmembrane region" description="Helical" evidence="13">
    <location>
        <begin position="128"/>
        <end position="148"/>
    </location>
</feature>
<keyword evidence="8" id="KW-0547">Nucleotide-binding</keyword>
<evidence type="ECO:0000256" key="9">
    <source>
        <dbReference type="ARBA" id="ARBA00022840"/>
    </source>
</evidence>
<dbReference type="PANTHER" id="PTHR43297">
    <property type="entry name" value="OLIGOPEPTIDE TRANSPORT ATP-BINDING PROTEIN APPD"/>
    <property type="match status" value="1"/>
</dbReference>
<dbReference type="Gene3D" id="1.10.3720.10">
    <property type="entry name" value="MetI-like"/>
    <property type="match status" value="1"/>
</dbReference>
<keyword evidence="4 13" id="KW-0813">Transport</keyword>
<evidence type="ECO:0000256" key="6">
    <source>
        <dbReference type="ARBA" id="ARBA00022519"/>
    </source>
</evidence>
<feature type="domain" description="ABC transporter" evidence="14">
    <location>
        <begin position="318"/>
        <end position="569"/>
    </location>
</feature>
<feature type="transmembrane region" description="Helical" evidence="13">
    <location>
        <begin position="21"/>
        <end position="47"/>
    </location>
</feature>
<evidence type="ECO:0000256" key="11">
    <source>
        <dbReference type="ARBA" id="ARBA00022989"/>
    </source>
</evidence>
<dbReference type="InterPro" id="IPR013563">
    <property type="entry name" value="Oligopep_ABC_C"/>
</dbReference>
<dbReference type="PANTHER" id="PTHR43297:SF14">
    <property type="entry name" value="ATPASE AAA-TYPE CORE DOMAIN-CONTAINING PROTEIN"/>
    <property type="match status" value="1"/>
</dbReference>
<evidence type="ECO:0000256" key="4">
    <source>
        <dbReference type="ARBA" id="ARBA00022448"/>
    </source>
</evidence>
<dbReference type="InterPro" id="IPR025966">
    <property type="entry name" value="OppC_N"/>
</dbReference>
<evidence type="ECO:0000256" key="12">
    <source>
        <dbReference type="ARBA" id="ARBA00023136"/>
    </source>
</evidence>
<dbReference type="AlphaFoldDB" id="A0ABD5HPZ9"/>
<dbReference type="Proteomes" id="UP001287436">
    <property type="component" value="Unassembled WGS sequence"/>
</dbReference>
<dbReference type="Gene3D" id="3.40.50.300">
    <property type="entry name" value="P-loop containing nucleotide triphosphate hydrolases"/>
    <property type="match status" value="1"/>
</dbReference>
<dbReference type="CDD" id="cd03257">
    <property type="entry name" value="ABC_NikE_OppD_transporters"/>
    <property type="match status" value="1"/>
</dbReference>
<dbReference type="InterPro" id="IPR017871">
    <property type="entry name" value="ABC_transporter-like_CS"/>
</dbReference>
<dbReference type="FunFam" id="3.40.50.300:FF:000016">
    <property type="entry name" value="Oligopeptide ABC transporter ATP-binding component"/>
    <property type="match status" value="1"/>
</dbReference>
<feature type="domain" description="ABC transmembrane type-1" evidence="15">
    <location>
        <begin position="88"/>
        <end position="277"/>
    </location>
</feature>
<dbReference type="GO" id="GO:0005524">
    <property type="term" value="F:ATP binding"/>
    <property type="evidence" value="ECO:0007669"/>
    <property type="project" value="UniProtKB-KW"/>
</dbReference>
<dbReference type="InterPro" id="IPR000515">
    <property type="entry name" value="MetI-like"/>
</dbReference>
<dbReference type="InterPro" id="IPR027417">
    <property type="entry name" value="P-loop_NTPase"/>
</dbReference>
<evidence type="ECO:0000256" key="1">
    <source>
        <dbReference type="ARBA" id="ARBA00004417"/>
    </source>
</evidence>
<dbReference type="InterPro" id="IPR050388">
    <property type="entry name" value="ABC_Ni/Peptide_Import"/>
</dbReference>
<keyword evidence="6" id="KW-0997">Cell inner membrane</keyword>
<evidence type="ECO:0000313" key="16">
    <source>
        <dbReference type="EMBL" id="MDW2720236.1"/>
    </source>
</evidence>
<feature type="transmembrane region" description="Helical" evidence="13">
    <location>
        <begin position="92"/>
        <end position="116"/>
    </location>
</feature>
<dbReference type="EMBL" id="JAWPBP010000073">
    <property type="protein sequence ID" value="MDW2720236.1"/>
    <property type="molecule type" value="Genomic_DNA"/>
</dbReference>
<dbReference type="PROSITE" id="PS00211">
    <property type="entry name" value="ABC_TRANSPORTER_1"/>
    <property type="match status" value="1"/>
</dbReference>
<evidence type="ECO:0000256" key="8">
    <source>
        <dbReference type="ARBA" id="ARBA00022741"/>
    </source>
</evidence>
<feature type="transmembrane region" description="Helical" evidence="13">
    <location>
        <begin position="254"/>
        <end position="277"/>
    </location>
</feature>
<dbReference type="PROSITE" id="PS50928">
    <property type="entry name" value="ABC_TM1"/>
    <property type="match status" value="1"/>
</dbReference>
<evidence type="ECO:0000256" key="7">
    <source>
        <dbReference type="ARBA" id="ARBA00022692"/>
    </source>
</evidence>
<evidence type="ECO:0000313" key="17">
    <source>
        <dbReference type="Proteomes" id="UP001287436"/>
    </source>
</evidence>
<dbReference type="SMART" id="SM00382">
    <property type="entry name" value="AAA"/>
    <property type="match status" value="1"/>
</dbReference>
<dbReference type="RefSeq" id="WP_040118518.1">
    <property type="nucleotide sequence ID" value="NZ_JAIFQY010000051.1"/>
</dbReference>
<dbReference type="PROSITE" id="PS50893">
    <property type="entry name" value="ABC_TRANSPORTER_2"/>
    <property type="match status" value="1"/>
</dbReference>
<evidence type="ECO:0000259" key="15">
    <source>
        <dbReference type="PROSITE" id="PS50928"/>
    </source>
</evidence>
<keyword evidence="9" id="KW-0067">ATP-binding</keyword>
<dbReference type="Pfam" id="PF00528">
    <property type="entry name" value="BPD_transp_1"/>
    <property type="match status" value="1"/>
</dbReference>
<evidence type="ECO:0000256" key="5">
    <source>
        <dbReference type="ARBA" id="ARBA00022475"/>
    </source>
</evidence>
<dbReference type="Pfam" id="PF12911">
    <property type="entry name" value="OppC_N"/>
    <property type="match status" value="1"/>
</dbReference>
<dbReference type="CDD" id="cd06261">
    <property type="entry name" value="TM_PBP2"/>
    <property type="match status" value="1"/>
</dbReference>
<keyword evidence="7 13" id="KW-0812">Transmembrane</keyword>
<comment type="subcellular location">
    <subcellularLocation>
        <location evidence="2">Cell inner membrane</location>
        <topology evidence="2">Multi-pass membrane protein</topology>
    </subcellularLocation>
    <subcellularLocation>
        <location evidence="1">Cell inner membrane</location>
        <topology evidence="1">Peripheral membrane protein</topology>
    </subcellularLocation>
    <subcellularLocation>
        <location evidence="13">Cell membrane</location>
        <topology evidence="13">Multi-pass membrane protein</topology>
    </subcellularLocation>
</comment>
<keyword evidence="11 13" id="KW-1133">Transmembrane helix</keyword>
<dbReference type="InterPro" id="IPR003593">
    <property type="entry name" value="AAA+_ATPase"/>
</dbReference>
<evidence type="ECO:0000256" key="2">
    <source>
        <dbReference type="ARBA" id="ARBA00004429"/>
    </source>
</evidence>
<reference evidence="16 17" key="1">
    <citation type="submission" date="2023-10" db="EMBL/GenBank/DDBJ databases">
        <title>Fecal carriage and genetic characteristics of carbapenem-resistant Enterobacterales among healthy adults from four provinces of China.</title>
        <authorList>
            <person name="Li Y."/>
            <person name="Zhang R."/>
        </authorList>
    </citation>
    <scope>NUCLEOTIDE SEQUENCE [LARGE SCALE GENOMIC DNA]</scope>
    <source>
        <strain evidence="16 17">HN-157</strain>
    </source>
</reference>
<dbReference type="Pfam" id="PF00005">
    <property type="entry name" value="ABC_tran"/>
    <property type="match status" value="1"/>
</dbReference>
<evidence type="ECO:0000256" key="3">
    <source>
        <dbReference type="ARBA" id="ARBA00005417"/>
    </source>
</evidence>
<feature type="transmembrane region" description="Helical" evidence="13">
    <location>
        <begin position="201"/>
        <end position="222"/>
    </location>
</feature>
<evidence type="ECO:0000256" key="13">
    <source>
        <dbReference type="RuleBase" id="RU363032"/>
    </source>
</evidence>
<evidence type="ECO:0000256" key="10">
    <source>
        <dbReference type="ARBA" id="ARBA00022967"/>
    </source>
</evidence>
<comment type="similarity">
    <text evidence="3">Belongs to the ABC transporter superfamily.</text>
</comment>
<proteinExistence type="inferred from homology"/>
<comment type="caution">
    <text evidence="16">The sequence shown here is derived from an EMBL/GenBank/DDBJ whole genome shotgun (WGS) entry which is preliminary data.</text>
</comment>
<dbReference type="GO" id="GO:0055085">
    <property type="term" value="P:transmembrane transport"/>
    <property type="evidence" value="ECO:0007669"/>
    <property type="project" value="UniProtKB-ARBA"/>
</dbReference>